<evidence type="ECO:0000256" key="5">
    <source>
        <dbReference type="ARBA" id="ARBA00022614"/>
    </source>
</evidence>
<evidence type="ECO:0000256" key="14">
    <source>
        <dbReference type="ARBA" id="ARBA00023136"/>
    </source>
</evidence>
<feature type="domain" description="Protein kinase" evidence="21">
    <location>
        <begin position="675"/>
        <end position="945"/>
    </location>
</feature>
<dbReference type="GO" id="GO:0048481">
    <property type="term" value="P:plant ovule development"/>
    <property type="evidence" value="ECO:0000318"/>
    <property type="project" value="GO_Central"/>
</dbReference>
<comment type="catalytic activity">
    <reaction evidence="17">
        <text>L-threonyl-[protein] + ATP = O-phospho-L-threonyl-[protein] + ADP + H(+)</text>
        <dbReference type="Rhea" id="RHEA:46608"/>
        <dbReference type="Rhea" id="RHEA-COMP:11060"/>
        <dbReference type="Rhea" id="RHEA-COMP:11605"/>
        <dbReference type="ChEBI" id="CHEBI:15378"/>
        <dbReference type="ChEBI" id="CHEBI:30013"/>
        <dbReference type="ChEBI" id="CHEBI:30616"/>
        <dbReference type="ChEBI" id="CHEBI:61977"/>
        <dbReference type="ChEBI" id="CHEBI:456216"/>
        <dbReference type="EC" id="2.7.11.1"/>
    </reaction>
    <physiologicalReaction direction="left-to-right" evidence="17">
        <dbReference type="Rhea" id="RHEA:46609"/>
    </physiologicalReaction>
</comment>
<evidence type="ECO:0000256" key="4">
    <source>
        <dbReference type="ARBA" id="ARBA00022527"/>
    </source>
</evidence>
<comment type="caution">
    <text evidence="22">The sequence shown here is derived from an EMBL/GenBank/DDBJ whole genome shotgun (WGS) entry which is preliminary data.</text>
</comment>
<sequence>MAGWRIKNVDVETVMVIVIVMGLCVFVSADYSNLLSMEEKALLEIKASFGNAADEVLDWTVDGGNSSTGGGQGGKHEQQHYHCAWRGVICDNITFAVVYLNLSNMNLAGEISPSVRDLTNLQYIDLKANHLTGHIPDEIGDCFSLKYLDLSENILDGDIPISISKLKQLEELNLKENQLTGSIPSALSQIPKLKTLDLAMNQLTGEIPSSIYWNDILQYLGLRGNSLNGTLSPDMCQLTGLWYFDVRGNNITGNIPDSIGNCTSFEILDISYNEITGEIPFNIGFLQVATLSLQGNKLIGNIPEVIGLMQALAIVDLSENELVGSIPSILGNLSYTGKLYLHGNKLTGTIPPELGNMTKLSYLQLNNNQLEGSIPGELGNLEELFELNLANNKLEGPIPYNISSCTALNQFNVHGNQLNGSIPLDFQNLESLTYMNLSSNRFSGSIPVELGMIINLDTLDLSDNTFFGLVPNSIGDLEHLLQLNLSRNNLSDPLPVELGNLRSIQIIDISYNSISGLIPEELGQLQNLDSLILNNNNLHGIVPDQLANCFSLTNLNLSYNDLFGEIPQSKNFSRFPASSFLGNNLLHGKCFGSPCSGNHRPNVKIAKVAVICITLSCIAFLSVVILVIYITSNRLPKPFVQGPLKPSHGQPKLVVLQMGMAVYTYDDIMRFTENLSEKYIIGYGASGTVYKCVLKNAKSVAIKRLYKFQDRDQNVREFETELATIGNIRHRNLVSLHAYSLSPHGNLLFYDHMENGSLWDLLHDSSKKVKLDWDVRLRIAVGAAQGLAYLHHDCNPRIIHRDIKSSNILLDENFEAHLSDFGIAKCIPTTKSHASTYVLGTIGYIDPEYARTSRLTEKSDVYSFGIVLLELLTGKKAVDNESTNLHQLIMSKADDNTVMESIDSEVGVTCTDHALIRKAFQLALLCTKKHPLDRPNMHEVSHVLMSLLPVHSLKLTQQQPESLSSPTTKVVDYSRYVIESETKKSGCTECSSSNSSTDAQWFVKFGEVISKNSM</sequence>
<evidence type="ECO:0000256" key="6">
    <source>
        <dbReference type="ARBA" id="ARBA00022679"/>
    </source>
</evidence>
<keyword evidence="14 20" id="KW-0472">Membrane</keyword>
<evidence type="ECO:0000256" key="20">
    <source>
        <dbReference type="SAM" id="Phobius"/>
    </source>
</evidence>
<evidence type="ECO:0000256" key="13">
    <source>
        <dbReference type="ARBA" id="ARBA00022989"/>
    </source>
</evidence>
<dbReference type="EC" id="2.7.11.1" evidence="3"/>
<dbReference type="GO" id="GO:0033612">
    <property type="term" value="F:receptor serine/threonine kinase binding"/>
    <property type="evidence" value="ECO:0000318"/>
    <property type="project" value="GO_Central"/>
</dbReference>
<dbReference type="SUPFAM" id="SSF52058">
    <property type="entry name" value="L domain-like"/>
    <property type="match status" value="2"/>
</dbReference>
<dbReference type="OrthoDB" id="676979at2759"/>
<dbReference type="GO" id="GO:0005886">
    <property type="term" value="C:plasma membrane"/>
    <property type="evidence" value="ECO:0007669"/>
    <property type="project" value="UniProtKB-SubCell"/>
</dbReference>
<keyword evidence="12 19" id="KW-0067">ATP-binding</keyword>
<keyword evidence="11 22" id="KW-0418">Kinase</keyword>
<keyword evidence="10 19" id="KW-0547">Nucleotide-binding</keyword>
<dbReference type="PANTHER" id="PTHR48056">
    <property type="entry name" value="LRR RECEPTOR-LIKE SERINE/THREONINE-PROTEIN KINASE-RELATED"/>
    <property type="match status" value="1"/>
</dbReference>
<evidence type="ECO:0000256" key="8">
    <source>
        <dbReference type="ARBA" id="ARBA00022729"/>
    </source>
</evidence>
<dbReference type="GO" id="GO:0009553">
    <property type="term" value="P:embryo sac development"/>
    <property type="evidence" value="ECO:0000318"/>
    <property type="project" value="GO_Central"/>
</dbReference>
<dbReference type="SMART" id="SM00220">
    <property type="entry name" value="S_TKc"/>
    <property type="match status" value="1"/>
</dbReference>
<evidence type="ECO:0000256" key="1">
    <source>
        <dbReference type="ARBA" id="ARBA00004251"/>
    </source>
</evidence>
<dbReference type="InterPro" id="IPR008271">
    <property type="entry name" value="Ser/Thr_kinase_AS"/>
</dbReference>
<comment type="similarity">
    <text evidence="2">Belongs to the protein kinase superfamily. Ser/Thr protein kinase family.</text>
</comment>
<dbReference type="FunFam" id="3.30.200.20:FF:000288">
    <property type="entry name" value="LRR receptor-like serine/threonine-protein kinase ERECTA"/>
    <property type="match status" value="1"/>
</dbReference>
<dbReference type="Pfam" id="PF00069">
    <property type="entry name" value="Pkinase"/>
    <property type="match status" value="1"/>
</dbReference>
<evidence type="ECO:0000256" key="19">
    <source>
        <dbReference type="PROSITE-ProRule" id="PRU10141"/>
    </source>
</evidence>
<keyword evidence="15 22" id="KW-0675">Receptor</keyword>
<dbReference type="InterPro" id="IPR001611">
    <property type="entry name" value="Leu-rich_rpt"/>
</dbReference>
<reference evidence="23" key="1">
    <citation type="journal article" date="2016" name="Nature">
        <title>The genome of the seagrass Zostera marina reveals angiosperm adaptation to the sea.</title>
        <authorList>
            <person name="Olsen J.L."/>
            <person name="Rouze P."/>
            <person name="Verhelst B."/>
            <person name="Lin Y.-C."/>
            <person name="Bayer T."/>
            <person name="Collen J."/>
            <person name="Dattolo E."/>
            <person name="De Paoli E."/>
            <person name="Dittami S."/>
            <person name="Maumus F."/>
            <person name="Michel G."/>
            <person name="Kersting A."/>
            <person name="Lauritano C."/>
            <person name="Lohaus R."/>
            <person name="Toepel M."/>
            <person name="Tonon T."/>
            <person name="Vanneste K."/>
            <person name="Amirebrahimi M."/>
            <person name="Brakel J."/>
            <person name="Bostroem C."/>
            <person name="Chovatia M."/>
            <person name="Grimwood J."/>
            <person name="Jenkins J.W."/>
            <person name="Jueterbock A."/>
            <person name="Mraz A."/>
            <person name="Stam W.T."/>
            <person name="Tice H."/>
            <person name="Bornberg-Bauer E."/>
            <person name="Green P.J."/>
            <person name="Pearson G.A."/>
            <person name="Procaccini G."/>
            <person name="Duarte C.M."/>
            <person name="Schmutz J."/>
            <person name="Reusch T.B.H."/>
            <person name="Van de Peer Y."/>
        </authorList>
    </citation>
    <scope>NUCLEOTIDE SEQUENCE [LARGE SCALE GENOMIC DNA]</scope>
    <source>
        <strain evidence="23">cv. Finnish</strain>
    </source>
</reference>
<comment type="subcellular location">
    <subcellularLocation>
        <location evidence="1">Cell membrane</location>
        <topology evidence="1">Single-pass type I membrane protein</topology>
    </subcellularLocation>
</comment>
<dbReference type="EMBL" id="LFYR01002060">
    <property type="protein sequence ID" value="KMZ57533.1"/>
    <property type="molecule type" value="Genomic_DNA"/>
</dbReference>
<keyword evidence="7 20" id="KW-0812">Transmembrane</keyword>
<dbReference type="GO" id="GO:0010103">
    <property type="term" value="P:stomatal complex morphogenesis"/>
    <property type="evidence" value="ECO:0000318"/>
    <property type="project" value="GO_Central"/>
</dbReference>
<evidence type="ECO:0000256" key="15">
    <source>
        <dbReference type="ARBA" id="ARBA00023170"/>
    </source>
</evidence>
<dbReference type="Pfam" id="PF13855">
    <property type="entry name" value="LRR_8"/>
    <property type="match status" value="2"/>
</dbReference>
<evidence type="ECO:0000256" key="17">
    <source>
        <dbReference type="ARBA" id="ARBA00048659"/>
    </source>
</evidence>
<keyword evidence="23" id="KW-1185">Reference proteome</keyword>
<dbReference type="FunFam" id="3.80.10.10:FF:000077">
    <property type="entry name" value="LRR receptor-like serine/threonine-protein kinase ERL1"/>
    <property type="match status" value="1"/>
</dbReference>
<dbReference type="GO" id="GO:0016020">
    <property type="term" value="C:membrane"/>
    <property type="evidence" value="ECO:0000318"/>
    <property type="project" value="GO_Central"/>
</dbReference>
<dbReference type="PROSITE" id="PS00108">
    <property type="entry name" value="PROTEIN_KINASE_ST"/>
    <property type="match status" value="1"/>
</dbReference>
<dbReference type="InterPro" id="IPR011009">
    <property type="entry name" value="Kinase-like_dom_sf"/>
</dbReference>
<evidence type="ECO:0000313" key="22">
    <source>
        <dbReference type="EMBL" id="KMZ57533.1"/>
    </source>
</evidence>
<evidence type="ECO:0000256" key="3">
    <source>
        <dbReference type="ARBA" id="ARBA00012513"/>
    </source>
</evidence>
<gene>
    <name evidence="22" type="ORF">ZOSMA_85G01030</name>
</gene>
<dbReference type="Gene3D" id="3.80.10.10">
    <property type="entry name" value="Ribonuclease Inhibitor"/>
    <property type="match status" value="3"/>
</dbReference>
<dbReference type="FunFam" id="3.80.10.10:FF:000107">
    <property type="entry name" value="LRR receptor-like serine/threonine-protein kinase ERL1"/>
    <property type="match status" value="1"/>
</dbReference>
<evidence type="ECO:0000256" key="2">
    <source>
        <dbReference type="ARBA" id="ARBA00008684"/>
    </source>
</evidence>
<evidence type="ECO:0000256" key="12">
    <source>
        <dbReference type="ARBA" id="ARBA00022840"/>
    </source>
</evidence>
<dbReference type="PROSITE" id="PS00107">
    <property type="entry name" value="PROTEIN_KINASE_ATP"/>
    <property type="match status" value="1"/>
</dbReference>
<accession>A0A0K9NLP3</accession>
<dbReference type="STRING" id="29655.A0A0K9NLP3"/>
<feature type="transmembrane region" description="Helical" evidence="20">
    <location>
        <begin position="13"/>
        <end position="31"/>
    </location>
</feature>
<keyword evidence="4" id="KW-0723">Serine/threonine-protein kinase</keyword>
<dbReference type="InterPro" id="IPR032675">
    <property type="entry name" value="LRR_dom_sf"/>
</dbReference>
<dbReference type="FunFam" id="3.80.10.10:FF:000219">
    <property type="entry name" value="LRR receptor-like serine/threonine-protein kinase ERL1"/>
    <property type="match status" value="1"/>
</dbReference>
<evidence type="ECO:0000256" key="7">
    <source>
        <dbReference type="ARBA" id="ARBA00022692"/>
    </source>
</evidence>
<dbReference type="GO" id="GO:0004674">
    <property type="term" value="F:protein serine/threonine kinase activity"/>
    <property type="evidence" value="ECO:0007669"/>
    <property type="project" value="UniProtKB-KW"/>
</dbReference>
<dbReference type="InterPro" id="IPR000719">
    <property type="entry name" value="Prot_kinase_dom"/>
</dbReference>
<dbReference type="SMART" id="SM00369">
    <property type="entry name" value="LRR_TYP"/>
    <property type="match status" value="9"/>
</dbReference>
<dbReference type="InterPro" id="IPR003591">
    <property type="entry name" value="Leu-rich_rpt_typical-subtyp"/>
</dbReference>
<feature type="transmembrane region" description="Helical" evidence="20">
    <location>
        <begin position="608"/>
        <end position="630"/>
    </location>
</feature>
<keyword evidence="6" id="KW-0808">Transferase</keyword>
<dbReference type="GO" id="GO:0005524">
    <property type="term" value="F:ATP binding"/>
    <property type="evidence" value="ECO:0007669"/>
    <property type="project" value="UniProtKB-UniRule"/>
</dbReference>
<feature type="binding site" evidence="19">
    <location>
        <position position="703"/>
    </location>
    <ligand>
        <name>ATP</name>
        <dbReference type="ChEBI" id="CHEBI:30616"/>
    </ligand>
</feature>
<protein>
    <recommendedName>
        <fullName evidence="3">non-specific serine/threonine protein kinase</fullName>
        <ecNumber evidence="3">2.7.11.1</ecNumber>
    </recommendedName>
</protein>
<dbReference type="OMA" id="YKSNQPK"/>
<evidence type="ECO:0000256" key="18">
    <source>
        <dbReference type="ARBA" id="ARBA00048977"/>
    </source>
</evidence>
<dbReference type="Gene3D" id="1.10.510.10">
    <property type="entry name" value="Transferase(Phosphotransferase) domain 1"/>
    <property type="match status" value="1"/>
</dbReference>
<dbReference type="InterPro" id="IPR050647">
    <property type="entry name" value="Plant_LRR-RLKs"/>
</dbReference>
<keyword evidence="16" id="KW-0325">Glycoprotein</keyword>
<organism evidence="22 23">
    <name type="scientific">Zostera marina</name>
    <name type="common">Eelgrass</name>
    <dbReference type="NCBI Taxonomy" id="29655"/>
    <lineage>
        <taxon>Eukaryota</taxon>
        <taxon>Viridiplantae</taxon>
        <taxon>Streptophyta</taxon>
        <taxon>Embryophyta</taxon>
        <taxon>Tracheophyta</taxon>
        <taxon>Spermatophyta</taxon>
        <taxon>Magnoliopsida</taxon>
        <taxon>Liliopsida</taxon>
        <taxon>Zosteraceae</taxon>
        <taxon>Zostera</taxon>
    </lineage>
</organism>
<evidence type="ECO:0000256" key="10">
    <source>
        <dbReference type="ARBA" id="ARBA00022741"/>
    </source>
</evidence>
<keyword evidence="9" id="KW-0677">Repeat</keyword>
<proteinExistence type="inferred from homology"/>
<keyword evidence="5" id="KW-0433">Leucine-rich repeat</keyword>
<evidence type="ECO:0000259" key="21">
    <source>
        <dbReference type="PROSITE" id="PS50011"/>
    </source>
</evidence>
<dbReference type="InterPro" id="IPR017441">
    <property type="entry name" value="Protein_kinase_ATP_BS"/>
</dbReference>
<dbReference type="PANTHER" id="PTHR48056:SF34">
    <property type="entry name" value="LRR RECEPTOR-LIKE SERINE_THREONINE-PROTEIN KINASE ERL1"/>
    <property type="match status" value="1"/>
</dbReference>
<dbReference type="FunFam" id="1.10.510.10:FF:000290">
    <property type="entry name" value="LRR receptor-like serine/threonine-protein kinase ERECTA"/>
    <property type="match status" value="1"/>
</dbReference>
<dbReference type="Proteomes" id="UP000036987">
    <property type="component" value="Unassembled WGS sequence"/>
</dbReference>
<evidence type="ECO:0000256" key="11">
    <source>
        <dbReference type="ARBA" id="ARBA00022777"/>
    </source>
</evidence>
<dbReference type="AlphaFoldDB" id="A0A0K9NLP3"/>
<name>A0A0K9NLP3_ZOSMR</name>
<comment type="catalytic activity">
    <reaction evidence="18">
        <text>L-seryl-[protein] + ATP = O-phospho-L-seryl-[protein] + ADP + H(+)</text>
        <dbReference type="Rhea" id="RHEA:17989"/>
        <dbReference type="Rhea" id="RHEA-COMP:9863"/>
        <dbReference type="Rhea" id="RHEA-COMP:11604"/>
        <dbReference type="ChEBI" id="CHEBI:15378"/>
        <dbReference type="ChEBI" id="CHEBI:29999"/>
        <dbReference type="ChEBI" id="CHEBI:30616"/>
        <dbReference type="ChEBI" id="CHEBI:83421"/>
        <dbReference type="ChEBI" id="CHEBI:456216"/>
        <dbReference type="EC" id="2.7.11.1"/>
    </reaction>
    <physiologicalReaction direction="left-to-right" evidence="18">
        <dbReference type="Rhea" id="RHEA:17990"/>
    </physiologicalReaction>
</comment>
<evidence type="ECO:0000256" key="9">
    <source>
        <dbReference type="ARBA" id="ARBA00022737"/>
    </source>
</evidence>
<dbReference type="SUPFAM" id="SSF56112">
    <property type="entry name" value="Protein kinase-like (PK-like)"/>
    <property type="match status" value="1"/>
</dbReference>
<evidence type="ECO:0000256" key="16">
    <source>
        <dbReference type="ARBA" id="ARBA00023180"/>
    </source>
</evidence>
<keyword evidence="13 20" id="KW-1133">Transmembrane helix</keyword>
<dbReference type="PROSITE" id="PS50011">
    <property type="entry name" value="PROTEIN_KINASE_DOM"/>
    <property type="match status" value="1"/>
</dbReference>
<dbReference type="InterPro" id="IPR055414">
    <property type="entry name" value="LRR_R13L4/SHOC2-like"/>
</dbReference>
<dbReference type="Pfam" id="PF23598">
    <property type="entry name" value="LRR_14"/>
    <property type="match status" value="1"/>
</dbReference>
<dbReference type="Gene3D" id="3.30.200.20">
    <property type="entry name" value="Phosphorylase Kinase, domain 1"/>
    <property type="match status" value="1"/>
</dbReference>
<evidence type="ECO:0000313" key="23">
    <source>
        <dbReference type="Proteomes" id="UP000036987"/>
    </source>
</evidence>
<dbReference type="Pfam" id="PF00560">
    <property type="entry name" value="LRR_1"/>
    <property type="match status" value="3"/>
</dbReference>
<keyword evidence="8" id="KW-0732">Signal</keyword>